<comment type="caution">
    <text evidence="1">The sequence shown here is derived from an EMBL/GenBank/DDBJ whole genome shotgun (WGS) entry which is preliminary data.</text>
</comment>
<evidence type="ECO:0000313" key="2">
    <source>
        <dbReference type="Proteomes" id="UP000235746"/>
    </source>
</evidence>
<dbReference type="RefSeq" id="WP_102558429.1">
    <property type="nucleotide sequence ID" value="NZ_MCYL01000003.1"/>
</dbReference>
<dbReference type="EMBL" id="MCYL01000003">
    <property type="protein sequence ID" value="PML58989.1"/>
    <property type="molecule type" value="Genomic_DNA"/>
</dbReference>
<accession>A0A2N7ILI0</accession>
<gene>
    <name evidence="1" type="ORF">BCT74_14405</name>
</gene>
<proteinExistence type="predicted"/>
<reference evidence="2" key="1">
    <citation type="submission" date="2016-07" db="EMBL/GenBank/DDBJ databases">
        <title>Nontailed viruses are major unrecognized killers of bacteria in the ocean.</title>
        <authorList>
            <person name="Kauffman K."/>
            <person name="Hussain F."/>
            <person name="Yang J."/>
            <person name="Arevalo P."/>
            <person name="Brown J."/>
            <person name="Cutler M."/>
            <person name="Kelly L."/>
            <person name="Polz M.F."/>
        </authorList>
    </citation>
    <scope>NUCLEOTIDE SEQUENCE [LARGE SCALE GENOMIC DNA]</scope>
    <source>
        <strain evidence="2">10N.261.51.B8</strain>
    </source>
</reference>
<protein>
    <submittedName>
        <fullName evidence="1">Uncharacterized protein</fullName>
    </submittedName>
</protein>
<name>A0A2N7ILI0_9VIBR</name>
<organism evidence="1 2">
    <name type="scientific">Vibrio lentus</name>
    <dbReference type="NCBI Taxonomy" id="136468"/>
    <lineage>
        <taxon>Bacteria</taxon>
        <taxon>Pseudomonadati</taxon>
        <taxon>Pseudomonadota</taxon>
        <taxon>Gammaproteobacteria</taxon>
        <taxon>Vibrionales</taxon>
        <taxon>Vibrionaceae</taxon>
        <taxon>Vibrio</taxon>
    </lineage>
</organism>
<dbReference type="AlphaFoldDB" id="A0A2N7ILI0"/>
<evidence type="ECO:0000313" key="1">
    <source>
        <dbReference type="EMBL" id="PML58989.1"/>
    </source>
</evidence>
<sequence>MEVLIKLTRFYGAKLFKNKKIKVGKVKAKQNKVLCAEQLSRRVKEDIGLEYENSDATDYTKYL</sequence>
<dbReference type="Proteomes" id="UP000235746">
    <property type="component" value="Unassembled WGS sequence"/>
</dbReference>